<feature type="region of interest" description="Disordered" evidence="1">
    <location>
        <begin position="8"/>
        <end position="41"/>
    </location>
</feature>
<dbReference type="Gene3D" id="3.40.50.150">
    <property type="entry name" value="Vaccinia Virus protein VP39"/>
    <property type="match status" value="1"/>
</dbReference>
<dbReference type="RefSeq" id="WP_084441793.1">
    <property type="nucleotide sequence ID" value="NZ_CP109796.1"/>
</dbReference>
<dbReference type="Proteomes" id="UP000078486">
    <property type="component" value="Unassembled WGS sequence"/>
</dbReference>
<feature type="compositionally biased region" description="Low complexity" evidence="1">
    <location>
        <begin position="8"/>
        <end position="21"/>
    </location>
</feature>
<evidence type="ECO:0000313" key="2">
    <source>
        <dbReference type="EMBL" id="OAM91685.1"/>
    </source>
</evidence>
<dbReference type="InterPro" id="IPR029063">
    <property type="entry name" value="SAM-dependent_MTases_sf"/>
</dbReference>
<proteinExistence type="predicted"/>
<name>A0A178IQI8_9BACT</name>
<reference evidence="2 3" key="1">
    <citation type="submission" date="2016-01" db="EMBL/GenBank/DDBJ databases">
        <title>High potential of lignocellulose degradation of a new Verrucomicrobia species.</title>
        <authorList>
            <person name="Wang Y."/>
            <person name="Shi Y."/>
            <person name="Qiu Z."/>
            <person name="Liu S."/>
            <person name="Yang H."/>
        </authorList>
    </citation>
    <scope>NUCLEOTIDE SEQUENCE [LARGE SCALE GENOMIC DNA]</scope>
    <source>
        <strain evidence="2 3">TSB47</strain>
    </source>
</reference>
<dbReference type="AlphaFoldDB" id="A0A178IQI8"/>
<dbReference type="PRINTS" id="PR00507">
    <property type="entry name" value="N12N6MTFRASE"/>
</dbReference>
<dbReference type="STRING" id="1184151.AW736_01790"/>
<protein>
    <submittedName>
        <fullName evidence="2">Uncharacterized protein</fullName>
    </submittedName>
</protein>
<dbReference type="CDD" id="cd02440">
    <property type="entry name" value="AdoMet_MTases"/>
    <property type="match status" value="1"/>
</dbReference>
<comment type="caution">
    <text evidence="2">The sequence shown here is derived from an EMBL/GenBank/DDBJ whole genome shotgun (WGS) entry which is preliminary data.</text>
</comment>
<dbReference type="SUPFAM" id="SSF53335">
    <property type="entry name" value="S-adenosyl-L-methionine-dependent methyltransferases"/>
    <property type="match status" value="1"/>
</dbReference>
<dbReference type="OrthoDB" id="9814572at2"/>
<evidence type="ECO:0000256" key="1">
    <source>
        <dbReference type="SAM" id="MobiDB-lite"/>
    </source>
</evidence>
<keyword evidence="3" id="KW-1185">Reference proteome</keyword>
<gene>
    <name evidence="2" type="ORF">AW736_01790</name>
</gene>
<accession>A0A178IQI8</accession>
<dbReference type="EMBL" id="LRRQ01000016">
    <property type="protein sequence ID" value="OAM91685.1"/>
    <property type="molecule type" value="Genomic_DNA"/>
</dbReference>
<evidence type="ECO:0000313" key="3">
    <source>
        <dbReference type="Proteomes" id="UP000078486"/>
    </source>
</evidence>
<organism evidence="2 3">
    <name type="scientific">Termitidicoccus mucosus</name>
    <dbReference type="NCBI Taxonomy" id="1184151"/>
    <lineage>
        <taxon>Bacteria</taxon>
        <taxon>Pseudomonadati</taxon>
        <taxon>Verrucomicrobiota</taxon>
        <taxon>Opitutia</taxon>
        <taxon>Opitutales</taxon>
        <taxon>Opitutaceae</taxon>
        <taxon>Termitidicoccus</taxon>
    </lineage>
</organism>
<sequence length="309" mass="35115">MELFFNFNTDADPAADPFNPARNTASPPDTEHPQGGKPELSQWFTPTWAAERLFDHYFSSLPRGSTVCEFSCGRGNFLRAIPEYHHAFGVEIDPELARLAEINTGRPVITGKFEEVKLPDAIDAFVGNPPFVAGILDTFLHRMHRHLRFGGSAGMILPVYAFQFSSRVRRYNELFSIRQDLIPGKQMFPGLSHPLCFALFTKETRPVLVNFTLFGDIHEINRMRPELKRTAINDVSPKGIWHRITFQALQSFGGQARLDTLYDYISPRRPSPNAWWKEKIRQTCCKYFTRLDTGLYALPETGTDTLAAS</sequence>